<reference evidence="9" key="1">
    <citation type="submission" date="2017-02" db="EMBL/GenBank/DDBJ databases">
        <authorList>
            <person name="Varghese N."/>
            <person name="Submissions S."/>
        </authorList>
    </citation>
    <scope>NUCLEOTIDE SEQUENCE [LARGE SCALE GENOMIC DNA]</scope>
    <source>
        <strain evidence="9">USBA 833</strain>
    </source>
</reference>
<feature type="domain" description="PTS EIIB type-2" evidence="7">
    <location>
        <begin position="1"/>
        <end position="99"/>
    </location>
</feature>
<keyword evidence="1" id="KW-0813">Transport</keyword>
<dbReference type="Proteomes" id="UP000190105">
    <property type="component" value="Unassembled WGS sequence"/>
</dbReference>
<keyword evidence="5" id="KW-0598">Phosphotransferase system</keyword>
<protein>
    <submittedName>
        <fullName evidence="8">PTS system IIB component, Fru family</fullName>
    </submittedName>
</protein>
<keyword evidence="9" id="KW-1185">Reference proteome</keyword>
<dbReference type="AlphaFoldDB" id="A0A1T4Y7Y1"/>
<dbReference type="CDD" id="cd05569">
    <property type="entry name" value="PTS_IIB_fructose"/>
    <property type="match status" value="1"/>
</dbReference>
<evidence type="ECO:0000259" key="7">
    <source>
        <dbReference type="PROSITE" id="PS51099"/>
    </source>
</evidence>
<dbReference type="InterPro" id="IPR036095">
    <property type="entry name" value="PTS_EIIB-like_sf"/>
</dbReference>
<evidence type="ECO:0000313" key="8">
    <source>
        <dbReference type="EMBL" id="SKA97944.1"/>
    </source>
</evidence>
<organism evidence="8 9">
    <name type="scientific">Caloramator quimbayensis</name>
    <dbReference type="NCBI Taxonomy" id="1147123"/>
    <lineage>
        <taxon>Bacteria</taxon>
        <taxon>Bacillati</taxon>
        <taxon>Bacillota</taxon>
        <taxon>Clostridia</taxon>
        <taxon>Eubacteriales</taxon>
        <taxon>Clostridiaceae</taxon>
        <taxon>Caloramator</taxon>
    </lineage>
</organism>
<dbReference type="InterPro" id="IPR003353">
    <property type="entry name" value="PTS_IIB_fruc"/>
</dbReference>
<evidence type="ECO:0000256" key="5">
    <source>
        <dbReference type="ARBA" id="ARBA00022683"/>
    </source>
</evidence>
<dbReference type="InterPro" id="IPR003501">
    <property type="entry name" value="PTS_EIIB_2/3"/>
</dbReference>
<evidence type="ECO:0000313" key="9">
    <source>
        <dbReference type="Proteomes" id="UP000190105"/>
    </source>
</evidence>
<dbReference type="Pfam" id="PF02302">
    <property type="entry name" value="PTS_IIB"/>
    <property type="match status" value="1"/>
</dbReference>
<keyword evidence="4" id="KW-0808">Transferase</keyword>
<evidence type="ECO:0000256" key="3">
    <source>
        <dbReference type="ARBA" id="ARBA00022597"/>
    </source>
</evidence>
<dbReference type="PROSITE" id="PS51099">
    <property type="entry name" value="PTS_EIIB_TYPE_2"/>
    <property type="match status" value="1"/>
</dbReference>
<dbReference type="InterPro" id="IPR013011">
    <property type="entry name" value="PTS_EIIB_2"/>
</dbReference>
<dbReference type="GO" id="GO:0016301">
    <property type="term" value="F:kinase activity"/>
    <property type="evidence" value="ECO:0007669"/>
    <property type="project" value="UniProtKB-KW"/>
</dbReference>
<dbReference type="GO" id="GO:0009401">
    <property type="term" value="P:phosphoenolpyruvate-dependent sugar phosphotransferase system"/>
    <property type="evidence" value="ECO:0007669"/>
    <property type="project" value="UniProtKB-KW"/>
</dbReference>
<keyword evidence="3" id="KW-0762">Sugar transport</keyword>
<keyword evidence="2" id="KW-0597">Phosphoprotein</keyword>
<evidence type="ECO:0000256" key="2">
    <source>
        <dbReference type="ARBA" id="ARBA00022553"/>
    </source>
</evidence>
<dbReference type="RefSeq" id="WP_078697504.1">
    <property type="nucleotide sequence ID" value="NZ_FUYH01000027.1"/>
</dbReference>
<keyword evidence="6" id="KW-0418">Kinase</keyword>
<dbReference type="SUPFAM" id="SSF52794">
    <property type="entry name" value="PTS system IIB component-like"/>
    <property type="match status" value="1"/>
</dbReference>
<sequence>MKLLAVTSCLSGVAHTYLAAEALERAAKKRGIEIKIETQGAMGQGNIITMEDIKNADAIILTKDVDIKEKERFKGKPIFYISTTDAVRRSEQVMKKIEEYFVTSKECK</sequence>
<dbReference type="STRING" id="1147123.SAMN05443428_1273"/>
<dbReference type="Gene3D" id="3.40.50.2300">
    <property type="match status" value="1"/>
</dbReference>
<dbReference type="PANTHER" id="PTHR30505">
    <property type="entry name" value="FRUCTOSE-LIKE PERMEASE"/>
    <property type="match status" value="1"/>
</dbReference>
<dbReference type="GO" id="GO:0022877">
    <property type="term" value="F:protein-N(PI)-phosphohistidine-fructose phosphotransferase system transporter activity"/>
    <property type="evidence" value="ECO:0007669"/>
    <property type="project" value="InterPro"/>
</dbReference>
<evidence type="ECO:0000256" key="4">
    <source>
        <dbReference type="ARBA" id="ARBA00022679"/>
    </source>
</evidence>
<dbReference type="InterPro" id="IPR050864">
    <property type="entry name" value="Bacterial_PTS_Sugar_Transport"/>
</dbReference>
<evidence type="ECO:0000256" key="6">
    <source>
        <dbReference type="ARBA" id="ARBA00022777"/>
    </source>
</evidence>
<dbReference type="NCBIfam" id="NF007783">
    <property type="entry name" value="PRK10474.1"/>
    <property type="match status" value="1"/>
</dbReference>
<dbReference type="FunFam" id="3.40.50.2300:FF:000014">
    <property type="entry name" value="PTS system fructose-like transporter subunit IIB"/>
    <property type="match status" value="1"/>
</dbReference>
<dbReference type="GO" id="GO:0090563">
    <property type="term" value="F:protein-phosphocysteine-sugar phosphotransferase activity"/>
    <property type="evidence" value="ECO:0007669"/>
    <property type="project" value="TreeGrafter"/>
</dbReference>
<dbReference type="OrthoDB" id="9782569at2"/>
<gene>
    <name evidence="8" type="ORF">SAMN05443428_1273</name>
</gene>
<dbReference type="NCBIfam" id="TIGR00829">
    <property type="entry name" value="FRU"/>
    <property type="match status" value="1"/>
</dbReference>
<accession>A0A1T4Y7Y1</accession>
<name>A0A1T4Y7Y1_9CLOT</name>
<dbReference type="GO" id="GO:0005886">
    <property type="term" value="C:plasma membrane"/>
    <property type="evidence" value="ECO:0007669"/>
    <property type="project" value="TreeGrafter"/>
</dbReference>
<proteinExistence type="predicted"/>
<dbReference type="EMBL" id="FUYH01000027">
    <property type="protein sequence ID" value="SKA97944.1"/>
    <property type="molecule type" value="Genomic_DNA"/>
</dbReference>
<dbReference type="PANTHER" id="PTHR30505:SF0">
    <property type="entry name" value="FRUCTOSE-LIKE PTS SYSTEM EIIBC COMPONENT-RELATED"/>
    <property type="match status" value="1"/>
</dbReference>
<evidence type="ECO:0000256" key="1">
    <source>
        <dbReference type="ARBA" id="ARBA00022448"/>
    </source>
</evidence>